<feature type="transmembrane region" description="Helical" evidence="1">
    <location>
        <begin position="253"/>
        <end position="276"/>
    </location>
</feature>
<keyword evidence="1" id="KW-0812">Transmembrane</keyword>
<evidence type="ECO:0000256" key="1">
    <source>
        <dbReference type="SAM" id="Phobius"/>
    </source>
</evidence>
<dbReference type="Proteomes" id="UP000886076">
    <property type="component" value="Unassembled WGS sequence"/>
</dbReference>
<dbReference type="InterPro" id="IPR002823">
    <property type="entry name" value="DUF112_TM"/>
</dbReference>
<dbReference type="EMBL" id="DSFH01000052">
    <property type="protein sequence ID" value="HEW64140.1"/>
    <property type="molecule type" value="Genomic_DNA"/>
</dbReference>
<feature type="domain" description="DUF112" evidence="2">
    <location>
        <begin position="15"/>
        <end position="437"/>
    </location>
</feature>
<sequence length="456" mass="48579">MDVASIIIYSTVLGAISSIIYIFIGILPGTDETATMAPVALALLLAGLDPIVVLAWFMASIVAFKIADAIPVALAGIPGGVMAVPQVPDALVAKEHGLADTLLRKGNSAALVAAITVTIFVLVVSYVLMPLGAWLNTTDLIMSVKVARWFWLILGGVIFLAVTSKNKLLGLFAIPAFAILVQGIRGVYGKPVSISLFLGITIGPIIYEIFTSLNGELRKSMEKKGKKIVKLSKVGKISINPFKNLTKEEILHIFIWSPISSILATVMSPVGLTILIGDTLRETKRNRLQGSVLAYTVREGIKLGTYIGGTLIPLLVIGAATGPMSAGPAAPFFQMIPTINDKPFHYILTHYSYSFIVLIAIYSVIISLAISYPLIVKYSRRLTLFVFNRISAESLYGLFVAIAVLLAYYDAGIPGIFGMLLVSVISGALNKLGVSLGVLFMTLVGASIIVALLAAI</sequence>
<feature type="transmembrane region" description="Helical" evidence="1">
    <location>
        <begin position="108"/>
        <end position="128"/>
    </location>
</feature>
<feature type="transmembrane region" description="Helical" evidence="1">
    <location>
        <begin position="434"/>
        <end position="455"/>
    </location>
</feature>
<evidence type="ECO:0000259" key="2">
    <source>
        <dbReference type="Pfam" id="PF01970"/>
    </source>
</evidence>
<evidence type="ECO:0000313" key="3">
    <source>
        <dbReference type="EMBL" id="HEW64140.1"/>
    </source>
</evidence>
<feature type="transmembrane region" description="Helical" evidence="1">
    <location>
        <begin position="351"/>
        <end position="375"/>
    </location>
</feature>
<proteinExistence type="predicted"/>
<accession>A0A7C2VB67</accession>
<keyword evidence="1" id="KW-0472">Membrane</keyword>
<feature type="transmembrane region" description="Helical" evidence="1">
    <location>
        <begin position="194"/>
        <end position="217"/>
    </location>
</feature>
<feature type="transmembrane region" description="Helical" evidence="1">
    <location>
        <begin position="395"/>
        <end position="422"/>
    </location>
</feature>
<feature type="transmembrane region" description="Helical" evidence="1">
    <location>
        <begin position="140"/>
        <end position="161"/>
    </location>
</feature>
<name>A0A7C2VB67_9CREN</name>
<feature type="transmembrane region" description="Helical" evidence="1">
    <location>
        <begin position="39"/>
        <end position="63"/>
    </location>
</feature>
<keyword evidence="1" id="KW-1133">Transmembrane helix</keyword>
<reference evidence="3" key="1">
    <citation type="journal article" date="2020" name="mSystems">
        <title>Genome- and Community-Level Interaction Insights into Carbon Utilization and Element Cycling Functions of Hydrothermarchaeota in Hydrothermal Sediment.</title>
        <authorList>
            <person name="Zhou Z."/>
            <person name="Liu Y."/>
            <person name="Xu W."/>
            <person name="Pan J."/>
            <person name="Luo Z.H."/>
            <person name="Li M."/>
        </authorList>
    </citation>
    <scope>NUCLEOTIDE SEQUENCE [LARGE SCALE GENOMIC DNA]</scope>
    <source>
        <strain evidence="3">SpSt-1261</strain>
    </source>
</reference>
<dbReference type="RefSeq" id="WP_272985467.1">
    <property type="nucleotide sequence ID" value="NZ_DSFH01000052.1"/>
</dbReference>
<dbReference type="AlphaFoldDB" id="A0A7C2VB67"/>
<organism evidence="3">
    <name type="scientific">Fervidicoccus fontis</name>
    <dbReference type="NCBI Taxonomy" id="683846"/>
    <lineage>
        <taxon>Archaea</taxon>
        <taxon>Thermoproteota</taxon>
        <taxon>Thermoprotei</taxon>
        <taxon>Fervidicoccales</taxon>
        <taxon>Fervidicoccaceae</taxon>
        <taxon>Fervidicoccus</taxon>
    </lineage>
</organism>
<protein>
    <recommendedName>
        <fullName evidence="2">DUF112 domain-containing protein</fullName>
    </recommendedName>
</protein>
<feature type="transmembrane region" description="Helical" evidence="1">
    <location>
        <begin position="168"/>
        <end position="188"/>
    </location>
</feature>
<feature type="transmembrane region" description="Helical" evidence="1">
    <location>
        <begin position="69"/>
        <end position="87"/>
    </location>
</feature>
<comment type="caution">
    <text evidence="3">The sequence shown here is derived from an EMBL/GenBank/DDBJ whole genome shotgun (WGS) entry which is preliminary data.</text>
</comment>
<feature type="transmembrane region" description="Helical" evidence="1">
    <location>
        <begin position="6"/>
        <end position="27"/>
    </location>
</feature>
<dbReference type="Pfam" id="PF01970">
    <property type="entry name" value="TctA"/>
    <property type="match status" value="1"/>
</dbReference>
<gene>
    <name evidence="3" type="ORF">ENO39_03690</name>
</gene>